<dbReference type="PROSITE" id="PS50110">
    <property type="entry name" value="RESPONSE_REGULATORY"/>
    <property type="match status" value="1"/>
</dbReference>
<keyword evidence="1 3" id="KW-0597">Phosphoprotein</keyword>
<dbReference type="GO" id="GO:0003677">
    <property type="term" value="F:DNA binding"/>
    <property type="evidence" value="ECO:0007669"/>
    <property type="project" value="UniProtKB-KW"/>
</dbReference>
<dbReference type="InterPro" id="IPR058245">
    <property type="entry name" value="NreC/VraR/RcsB-like_REC"/>
</dbReference>
<comment type="caution">
    <text evidence="6">The sequence shown here is derived from an EMBL/GenBank/DDBJ whole genome shotgun (WGS) entry which is preliminary data.</text>
</comment>
<dbReference type="InterPro" id="IPR011006">
    <property type="entry name" value="CheY-like_superfamily"/>
</dbReference>
<accession>A0A7W9FDL1</accession>
<sequence length="216" mass="22971">MAIVEDQPLFRSLVEALVRGSDDCTVVVSCGSVQEARQQLLAESPDVVIMDIGLPDGNGFGLARSMRTQLPDLGVLLLSAHDVMDLLLELPAKERTGWSYLSKNSAASAELLLGVVRITANGGSVLDPDLLRELSPRAGSPLAKLTPRQFDALRLLAAGRSNSAIAREMDITPHSVDNLLNTVYGILGVRGDTDANSRVSAALMMIRHGAPTGEMT</sequence>
<feature type="domain" description="HTH luxR-type" evidence="4">
    <location>
        <begin position="138"/>
        <end position="209"/>
    </location>
</feature>
<dbReference type="AlphaFoldDB" id="A0A7W9FDL1"/>
<name>A0A7W9FDL1_9MICO</name>
<evidence type="ECO:0000313" key="6">
    <source>
        <dbReference type="EMBL" id="MBB5743429.1"/>
    </source>
</evidence>
<dbReference type="SUPFAM" id="SSF46894">
    <property type="entry name" value="C-terminal effector domain of the bipartite response regulators"/>
    <property type="match status" value="1"/>
</dbReference>
<dbReference type="PROSITE" id="PS50043">
    <property type="entry name" value="HTH_LUXR_2"/>
    <property type="match status" value="1"/>
</dbReference>
<dbReference type="SMART" id="SM00421">
    <property type="entry name" value="HTH_LUXR"/>
    <property type="match status" value="1"/>
</dbReference>
<dbReference type="Gene3D" id="3.40.50.2300">
    <property type="match status" value="1"/>
</dbReference>
<feature type="modified residue" description="4-aspartylphosphate" evidence="3">
    <location>
        <position position="51"/>
    </location>
</feature>
<dbReference type="SMART" id="SM00448">
    <property type="entry name" value="REC"/>
    <property type="match status" value="1"/>
</dbReference>
<dbReference type="InterPro" id="IPR016032">
    <property type="entry name" value="Sig_transdc_resp-reg_C-effctor"/>
</dbReference>
<feature type="domain" description="Response regulatory" evidence="5">
    <location>
        <begin position="1"/>
        <end position="118"/>
    </location>
</feature>
<dbReference type="Pfam" id="PF00196">
    <property type="entry name" value="GerE"/>
    <property type="match status" value="1"/>
</dbReference>
<keyword evidence="7" id="KW-1185">Reference proteome</keyword>
<evidence type="ECO:0000259" key="5">
    <source>
        <dbReference type="PROSITE" id="PS50110"/>
    </source>
</evidence>
<dbReference type="InterPro" id="IPR000792">
    <property type="entry name" value="Tscrpt_reg_LuxR_C"/>
</dbReference>
<dbReference type="GO" id="GO:0000160">
    <property type="term" value="P:phosphorelay signal transduction system"/>
    <property type="evidence" value="ECO:0007669"/>
    <property type="project" value="InterPro"/>
</dbReference>
<dbReference type="PANTHER" id="PTHR43214">
    <property type="entry name" value="TWO-COMPONENT RESPONSE REGULATOR"/>
    <property type="match status" value="1"/>
</dbReference>
<keyword evidence="2 6" id="KW-0238">DNA-binding</keyword>
<evidence type="ECO:0000256" key="1">
    <source>
        <dbReference type="ARBA" id="ARBA00022553"/>
    </source>
</evidence>
<proteinExistence type="predicted"/>
<organism evidence="6 7">
    <name type="scientific">Microbacterium ginsengiterrae</name>
    <dbReference type="NCBI Taxonomy" id="546115"/>
    <lineage>
        <taxon>Bacteria</taxon>
        <taxon>Bacillati</taxon>
        <taxon>Actinomycetota</taxon>
        <taxon>Actinomycetes</taxon>
        <taxon>Micrococcales</taxon>
        <taxon>Microbacteriaceae</taxon>
        <taxon>Microbacterium</taxon>
    </lineage>
</organism>
<dbReference type="GO" id="GO:0006355">
    <property type="term" value="P:regulation of DNA-templated transcription"/>
    <property type="evidence" value="ECO:0007669"/>
    <property type="project" value="InterPro"/>
</dbReference>
<dbReference type="RefSeq" id="WP_338402211.1">
    <property type="nucleotide sequence ID" value="NZ_BAAAPG010000001.1"/>
</dbReference>
<reference evidence="6 7" key="1">
    <citation type="submission" date="2020-08" db="EMBL/GenBank/DDBJ databases">
        <title>Sequencing the genomes of 1000 actinobacteria strains.</title>
        <authorList>
            <person name="Klenk H.-P."/>
        </authorList>
    </citation>
    <scope>NUCLEOTIDE SEQUENCE [LARGE SCALE GENOMIC DNA]</scope>
    <source>
        <strain evidence="6 7">DSM 24823</strain>
    </source>
</reference>
<evidence type="ECO:0000256" key="3">
    <source>
        <dbReference type="PROSITE-ProRule" id="PRU00169"/>
    </source>
</evidence>
<dbReference type="Pfam" id="PF00072">
    <property type="entry name" value="Response_reg"/>
    <property type="match status" value="1"/>
</dbReference>
<evidence type="ECO:0000313" key="7">
    <source>
        <dbReference type="Proteomes" id="UP000517712"/>
    </source>
</evidence>
<evidence type="ECO:0000256" key="2">
    <source>
        <dbReference type="ARBA" id="ARBA00023125"/>
    </source>
</evidence>
<dbReference type="InterPro" id="IPR039420">
    <property type="entry name" value="WalR-like"/>
</dbReference>
<dbReference type="SUPFAM" id="SSF52172">
    <property type="entry name" value="CheY-like"/>
    <property type="match status" value="1"/>
</dbReference>
<gene>
    <name evidence="6" type="ORF">HD600_001926</name>
</gene>
<dbReference type="CDD" id="cd17535">
    <property type="entry name" value="REC_NarL-like"/>
    <property type="match status" value="1"/>
</dbReference>
<dbReference type="InterPro" id="IPR001789">
    <property type="entry name" value="Sig_transdc_resp-reg_receiver"/>
</dbReference>
<dbReference type="EMBL" id="JACHMU010000001">
    <property type="protein sequence ID" value="MBB5743429.1"/>
    <property type="molecule type" value="Genomic_DNA"/>
</dbReference>
<dbReference type="CDD" id="cd06170">
    <property type="entry name" value="LuxR_C_like"/>
    <property type="match status" value="1"/>
</dbReference>
<evidence type="ECO:0000259" key="4">
    <source>
        <dbReference type="PROSITE" id="PS50043"/>
    </source>
</evidence>
<dbReference type="Proteomes" id="UP000517712">
    <property type="component" value="Unassembled WGS sequence"/>
</dbReference>
<protein>
    <submittedName>
        <fullName evidence="6">DNA-binding NarL/FixJ family response regulator</fullName>
    </submittedName>
</protein>